<evidence type="ECO:0000256" key="1">
    <source>
        <dbReference type="ARBA" id="ARBA00023015"/>
    </source>
</evidence>
<dbReference type="SMART" id="SM00353">
    <property type="entry name" value="HLH"/>
    <property type="match status" value="1"/>
</dbReference>
<keyword evidence="2" id="KW-0238">DNA-binding</keyword>
<feature type="compositionally biased region" description="Basic and acidic residues" evidence="7">
    <location>
        <begin position="215"/>
        <end position="225"/>
    </location>
</feature>
<dbReference type="Gene3D" id="4.10.280.10">
    <property type="entry name" value="Helix-loop-helix DNA-binding domain"/>
    <property type="match status" value="1"/>
</dbReference>
<proteinExistence type="predicted"/>
<keyword evidence="4" id="KW-0804">Transcription</keyword>
<evidence type="ECO:0000313" key="9">
    <source>
        <dbReference type="EMBL" id="TRM68678.1"/>
    </source>
</evidence>
<dbReference type="GO" id="GO:0090575">
    <property type="term" value="C:RNA polymerase II transcription regulator complex"/>
    <property type="evidence" value="ECO:0007669"/>
    <property type="project" value="TreeGrafter"/>
</dbReference>
<accession>A0A550CV61</accession>
<name>A0A550CV61_9AGAR</name>
<keyword evidence="3" id="KW-0010">Activator</keyword>
<dbReference type="Proteomes" id="UP000320762">
    <property type="component" value="Unassembled WGS sequence"/>
</dbReference>
<evidence type="ECO:0000256" key="7">
    <source>
        <dbReference type="SAM" id="MobiDB-lite"/>
    </source>
</evidence>
<comment type="caution">
    <text evidence="9">The sequence shown here is derived from an EMBL/GenBank/DDBJ whole genome shotgun (WGS) entry which is preliminary data.</text>
</comment>
<dbReference type="STRING" id="97359.A0A550CV61"/>
<protein>
    <recommendedName>
        <fullName evidence="8">BHLH domain-containing protein</fullName>
    </recommendedName>
</protein>
<dbReference type="PANTHER" id="PTHR10328:SF3">
    <property type="entry name" value="PROTEIN MAX"/>
    <property type="match status" value="1"/>
</dbReference>
<dbReference type="CDD" id="cd00083">
    <property type="entry name" value="bHLH_SF"/>
    <property type="match status" value="1"/>
</dbReference>
<feature type="domain" description="BHLH" evidence="8">
    <location>
        <begin position="54"/>
        <end position="106"/>
    </location>
</feature>
<dbReference type="InterPro" id="IPR036638">
    <property type="entry name" value="HLH_DNA-bd_sf"/>
</dbReference>
<dbReference type="EMBL" id="VDMD01000002">
    <property type="protein sequence ID" value="TRM68678.1"/>
    <property type="molecule type" value="Genomic_DNA"/>
</dbReference>
<dbReference type="GO" id="GO:0046983">
    <property type="term" value="F:protein dimerization activity"/>
    <property type="evidence" value="ECO:0007669"/>
    <property type="project" value="InterPro"/>
</dbReference>
<dbReference type="GO" id="GO:0045944">
    <property type="term" value="P:positive regulation of transcription by RNA polymerase II"/>
    <property type="evidence" value="ECO:0007669"/>
    <property type="project" value="TreeGrafter"/>
</dbReference>
<feature type="region of interest" description="Disordered" evidence="7">
    <location>
        <begin position="175"/>
        <end position="252"/>
    </location>
</feature>
<evidence type="ECO:0000256" key="4">
    <source>
        <dbReference type="ARBA" id="ARBA00023163"/>
    </source>
</evidence>
<gene>
    <name evidence="9" type="ORF">BD626DRAFT_565502</name>
</gene>
<dbReference type="GO" id="GO:0003677">
    <property type="term" value="F:DNA binding"/>
    <property type="evidence" value="ECO:0007669"/>
    <property type="project" value="UniProtKB-KW"/>
</dbReference>
<organism evidence="9 10">
    <name type="scientific">Schizophyllum amplum</name>
    <dbReference type="NCBI Taxonomy" id="97359"/>
    <lineage>
        <taxon>Eukaryota</taxon>
        <taxon>Fungi</taxon>
        <taxon>Dikarya</taxon>
        <taxon>Basidiomycota</taxon>
        <taxon>Agaricomycotina</taxon>
        <taxon>Agaricomycetes</taxon>
        <taxon>Agaricomycetidae</taxon>
        <taxon>Agaricales</taxon>
        <taxon>Schizophyllaceae</taxon>
        <taxon>Schizophyllum</taxon>
    </lineage>
</organism>
<evidence type="ECO:0000256" key="5">
    <source>
        <dbReference type="ARBA" id="ARBA00023242"/>
    </source>
</evidence>
<feature type="coiled-coil region" evidence="6">
    <location>
        <begin position="110"/>
        <end position="137"/>
    </location>
</feature>
<keyword evidence="1" id="KW-0805">Transcription regulation</keyword>
<dbReference type="SUPFAM" id="SSF47459">
    <property type="entry name" value="HLH, helix-loop-helix DNA-binding domain"/>
    <property type="match status" value="1"/>
</dbReference>
<keyword evidence="6" id="KW-0175">Coiled coil</keyword>
<evidence type="ECO:0000256" key="6">
    <source>
        <dbReference type="SAM" id="Coils"/>
    </source>
</evidence>
<evidence type="ECO:0000256" key="3">
    <source>
        <dbReference type="ARBA" id="ARBA00023159"/>
    </source>
</evidence>
<evidence type="ECO:0000256" key="2">
    <source>
        <dbReference type="ARBA" id="ARBA00023125"/>
    </source>
</evidence>
<dbReference type="PANTHER" id="PTHR10328">
    <property type="entry name" value="PROTEIN MAX MYC-ASSOCIATED FACTOR X"/>
    <property type="match status" value="1"/>
</dbReference>
<keyword evidence="10" id="KW-1185">Reference proteome</keyword>
<reference evidence="9 10" key="1">
    <citation type="journal article" date="2019" name="New Phytol.">
        <title>Comparative genomics reveals unique wood-decay strategies and fruiting body development in the Schizophyllaceae.</title>
        <authorList>
            <person name="Almasi E."/>
            <person name="Sahu N."/>
            <person name="Krizsan K."/>
            <person name="Balint B."/>
            <person name="Kovacs G.M."/>
            <person name="Kiss B."/>
            <person name="Cseklye J."/>
            <person name="Drula E."/>
            <person name="Henrissat B."/>
            <person name="Nagy I."/>
            <person name="Chovatia M."/>
            <person name="Adam C."/>
            <person name="LaButti K."/>
            <person name="Lipzen A."/>
            <person name="Riley R."/>
            <person name="Grigoriev I.V."/>
            <person name="Nagy L.G."/>
        </authorList>
    </citation>
    <scope>NUCLEOTIDE SEQUENCE [LARGE SCALE GENOMIC DNA]</scope>
    <source>
        <strain evidence="9 10">NL-1724</strain>
    </source>
</reference>
<keyword evidence="5" id="KW-0539">Nucleus</keyword>
<dbReference type="Pfam" id="PF00010">
    <property type="entry name" value="HLH"/>
    <property type="match status" value="1"/>
</dbReference>
<dbReference type="PROSITE" id="PS50888">
    <property type="entry name" value="BHLH"/>
    <property type="match status" value="1"/>
</dbReference>
<dbReference type="AlphaFoldDB" id="A0A550CV61"/>
<dbReference type="InterPro" id="IPR011598">
    <property type="entry name" value="bHLH_dom"/>
</dbReference>
<sequence>MSTNTMMKKKGSSTMALSTTTTYTAVNVSIRADPSGTCSSDPAHKKRRRIFTADDRALHRVIEKQRREALNDNFVDLARLLPDLASTRRLSKGLIVSASIAHHKRQRARRQQAARVVRALLAERDQLRTEVDELRARLGDSAVPRARETSVESQMSQDLAEVLAAEEVCGAFPNGFGDNGAGDDSGEGGDGVVNMDGDTRVNRGRRMGSEGARASSEESGRHASSEDSLSPGAAGRSPPQPGSLPNLGTLADHAAMAPPSDAIYAPMLEDTPPELPMAPPPLTDDELLAMLSVDTVLGGSGMPAALPPDTFPSTQPASLPQMAPSSLPEVYPDKLYLDKAYPDRTALDLTPSQIEEVWRQLGMAGTQHGVEGAAACGTQAGSGSSAGYPDADAAMEDDLFALPMYAPAPQVEDIFGF</sequence>
<evidence type="ECO:0000313" key="10">
    <source>
        <dbReference type="Proteomes" id="UP000320762"/>
    </source>
</evidence>
<dbReference type="GO" id="GO:0003700">
    <property type="term" value="F:DNA-binding transcription factor activity"/>
    <property type="evidence" value="ECO:0007669"/>
    <property type="project" value="TreeGrafter"/>
</dbReference>
<evidence type="ECO:0000259" key="8">
    <source>
        <dbReference type="PROSITE" id="PS50888"/>
    </source>
</evidence>
<dbReference type="OrthoDB" id="8964853at2759"/>